<keyword evidence="1" id="KW-0732">Signal</keyword>
<name>A0ABW0JTA4_9GAMM</name>
<feature type="chain" id="PRO_5045259913" evidence="1">
    <location>
        <begin position="24"/>
        <end position="190"/>
    </location>
</feature>
<dbReference type="EMBL" id="JBHSMM010000001">
    <property type="protein sequence ID" value="MFC5439153.1"/>
    <property type="molecule type" value="Genomic_DNA"/>
</dbReference>
<comment type="caution">
    <text evidence="2">The sequence shown here is derived from an EMBL/GenBank/DDBJ whole genome shotgun (WGS) entry which is preliminary data.</text>
</comment>
<dbReference type="Proteomes" id="UP001596018">
    <property type="component" value="Unassembled WGS sequence"/>
</dbReference>
<accession>A0ABW0JTA4</accession>
<keyword evidence="3" id="KW-1185">Reference proteome</keyword>
<sequence>MRTAFVVAGALLLAACGSPDQPAAVPVASVSSAVTPAVANTAPASLARYDGYGDVRFGMDEAAFAEAWRGELKGAPSPGSGCFYKTPKGVTPPADIAFMFEGGHFVRYDVGTAKETAPGGGKVGMDEAGIRALYAHVDAQPHKYVSGANYLRIAAPHGDEVLVFETDAQGKITRWRVGVPPQIDYVEGCG</sequence>
<feature type="signal peptide" evidence="1">
    <location>
        <begin position="1"/>
        <end position="23"/>
    </location>
</feature>
<protein>
    <submittedName>
        <fullName evidence="2">Lectin</fullName>
    </submittedName>
</protein>
<dbReference type="PROSITE" id="PS51257">
    <property type="entry name" value="PROKAR_LIPOPROTEIN"/>
    <property type="match status" value="1"/>
</dbReference>
<evidence type="ECO:0000313" key="3">
    <source>
        <dbReference type="Proteomes" id="UP001596018"/>
    </source>
</evidence>
<proteinExistence type="predicted"/>
<reference evidence="3" key="1">
    <citation type="journal article" date="2019" name="Int. J. Syst. Evol. Microbiol.">
        <title>The Global Catalogue of Microorganisms (GCM) 10K type strain sequencing project: providing services to taxonomists for standard genome sequencing and annotation.</title>
        <authorList>
            <consortium name="The Broad Institute Genomics Platform"/>
            <consortium name="The Broad Institute Genome Sequencing Center for Infectious Disease"/>
            <person name="Wu L."/>
            <person name="Ma J."/>
        </authorList>
    </citation>
    <scope>NUCLEOTIDE SEQUENCE [LARGE SCALE GENOMIC DNA]</scope>
    <source>
        <strain evidence="3">KACC 12822</strain>
    </source>
</reference>
<dbReference type="RefSeq" id="WP_377340235.1">
    <property type="nucleotide sequence ID" value="NZ_JALBWS010000015.1"/>
</dbReference>
<organism evidence="2 3">
    <name type="scientific">Rhodanobacter ginsenosidimutans</name>
    <dbReference type="NCBI Taxonomy" id="490571"/>
    <lineage>
        <taxon>Bacteria</taxon>
        <taxon>Pseudomonadati</taxon>
        <taxon>Pseudomonadota</taxon>
        <taxon>Gammaproteobacteria</taxon>
        <taxon>Lysobacterales</taxon>
        <taxon>Rhodanobacteraceae</taxon>
        <taxon>Rhodanobacter</taxon>
    </lineage>
</organism>
<evidence type="ECO:0000256" key="1">
    <source>
        <dbReference type="SAM" id="SignalP"/>
    </source>
</evidence>
<gene>
    <name evidence="2" type="ORF">ACFPK0_03885</name>
</gene>
<evidence type="ECO:0000313" key="2">
    <source>
        <dbReference type="EMBL" id="MFC5439153.1"/>
    </source>
</evidence>